<evidence type="ECO:0000313" key="3">
    <source>
        <dbReference type="Proteomes" id="UP001157138"/>
    </source>
</evidence>
<accession>A0ABQ6F4F3</accession>
<dbReference type="EMBL" id="BSPW01000078">
    <property type="protein sequence ID" value="GLT19557.1"/>
    <property type="molecule type" value="Genomic_DNA"/>
</dbReference>
<comment type="caution">
    <text evidence="2">The sequence shown here is derived from an EMBL/GenBank/DDBJ whole genome shotgun (WGS) entry which is preliminary data.</text>
</comment>
<sequence length="313" mass="34795">MVRRVLHVMVAMMSMSAWAAPVITTPEVIASSACPACIDYQVVGLCQWLTCTPVGCSTSTTVKVRHRLPETVVMAYPEVGNAPWQPVGLSAPSVPMSKDGGSTTRRSVQGMDSPSLSFQNVDIIGHPGLDTVYEVLAGTGFFLNSTVQSLMPYYLSVLDPLGWRWNLPDRFNPHRLNLLANRLGNLGSIYPRGGFATQPHPVKSAILAAYRAEHVVTRLGESRVYQSVVQSPRRGFWPPEPLAPTSEDTWFQRLYPDLEKQAHLWPEFDDTLMLTDPYAEHRSDSEQYVWAVWRTYTGCQRGGQTLLFHTGGT</sequence>
<evidence type="ECO:0000256" key="1">
    <source>
        <dbReference type="SAM" id="SignalP"/>
    </source>
</evidence>
<dbReference type="NCBIfam" id="TIGR03756">
    <property type="entry name" value="conj_TIGR03756"/>
    <property type="match status" value="1"/>
</dbReference>
<reference evidence="3" key="1">
    <citation type="journal article" date="2019" name="Int. J. Syst. Evol. Microbiol.">
        <title>The Global Catalogue of Microorganisms (GCM) 10K type strain sequencing project: providing services to taxonomists for standard genome sequencing and annotation.</title>
        <authorList>
            <consortium name="The Broad Institute Genomics Platform"/>
            <consortium name="The Broad Institute Genome Sequencing Center for Infectious Disease"/>
            <person name="Wu L."/>
            <person name="Ma J."/>
        </authorList>
    </citation>
    <scope>NUCLEOTIDE SEQUENCE [LARGE SCALE GENOMIC DNA]</scope>
    <source>
        <strain evidence="3">NBRC 108723</strain>
    </source>
</reference>
<dbReference type="Proteomes" id="UP001157138">
    <property type="component" value="Unassembled WGS sequence"/>
</dbReference>
<dbReference type="Pfam" id="PF06834">
    <property type="entry name" value="TraU"/>
    <property type="match status" value="1"/>
</dbReference>
<name>A0ABQ6F4F3_9VIBR</name>
<dbReference type="InterPro" id="IPR026331">
    <property type="entry name" value="PFL_4710"/>
</dbReference>
<dbReference type="InterPro" id="IPR009649">
    <property type="entry name" value="TraU"/>
</dbReference>
<gene>
    <name evidence="2" type="ORF">GCM10007938_33390</name>
</gene>
<feature type="signal peptide" evidence="1">
    <location>
        <begin position="1"/>
        <end position="19"/>
    </location>
</feature>
<keyword evidence="1" id="KW-0732">Signal</keyword>
<protein>
    <submittedName>
        <fullName evidence="2">Integrating conjugative element protein</fullName>
    </submittedName>
</protein>
<proteinExistence type="predicted"/>
<keyword evidence="3" id="KW-1185">Reference proteome</keyword>
<evidence type="ECO:0000313" key="2">
    <source>
        <dbReference type="EMBL" id="GLT19557.1"/>
    </source>
</evidence>
<organism evidence="2 3">
    <name type="scientific">Vibrio zhanjiangensis</name>
    <dbReference type="NCBI Taxonomy" id="1046128"/>
    <lineage>
        <taxon>Bacteria</taxon>
        <taxon>Pseudomonadati</taxon>
        <taxon>Pseudomonadota</taxon>
        <taxon>Gammaproteobacteria</taxon>
        <taxon>Vibrionales</taxon>
        <taxon>Vibrionaceae</taxon>
        <taxon>Vibrio</taxon>
    </lineage>
</organism>
<feature type="chain" id="PRO_5046220896" evidence="1">
    <location>
        <begin position="20"/>
        <end position="313"/>
    </location>
</feature>